<dbReference type="EMBL" id="CP135996">
    <property type="protein sequence ID" value="WOC31248.1"/>
    <property type="molecule type" value="Genomic_DNA"/>
</dbReference>
<dbReference type="Pfam" id="PF09992">
    <property type="entry name" value="NAGPA"/>
    <property type="match status" value="1"/>
</dbReference>
<feature type="domain" description="Phosphodiester glycosidase" evidence="1">
    <location>
        <begin position="120"/>
        <end position="297"/>
    </location>
</feature>
<dbReference type="InterPro" id="IPR018711">
    <property type="entry name" value="NAGPA"/>
</dbReference>
<dbReference type="KEGG" id="carl:PXC00_08415"/>
<gene>
    <name evidence="2" type="ORF">PXC00_08415</name>
</gene>
<dbReference type="GO" id="GO:0016798">
    <property type="term" value="F:hydrolase activity, acting on glycosyl bonds"/>
    <property type="evidence" value="ECO:0007669"/>
    <property type="project" value="UniProtKB-KW"/>
</dbReference>
<dbReference type="Gene3D" id="2.60.120.430">
    <property type="entry name" value="Galactose-binding lectin"/>
    <property type="match status" value="1"/>
</dbReference>
<sequence length="755" mass="80477">MRFQQRMKKILLPILLVTAVFVQPLAGVPVYAAGGSVNGYTLSLASKVESVTNREVTAGLTETKFSYVGTDKHRNTCYMLSFKAGDPRVSLVAGTPQDSEKIGLSTVRNQAKAVSEEGKQVVAAINSDMYNMKNGDPWGVVVKNGKEIHPYAPIRTWWKFFGMKRDGTPIYGDRTVYENNKADIWQAMGIHSVLVNNSTVVNTDHSTILAPRVAVGVRSDNTVFFLTVDGRQAPYSSGLSLDGIAVAMRDLGAVWAGNMDGGGSATCLTKTSDSSTLQIQNRPSDGTERAVANSWLFIVGAPQGGEMASADLKTAYEAYAPGSLIQFSATGRSADGRPSDLASSGLSWSVTTESDGIINSRGTVTAGAAEGTVEAHLNWNGQSVGSKTVRVVQPDSLKQKVTSVRLQPGATADFGITAYSGGSPVGINLANLTYSVPAGLGSVDANGVFHAAMAPAEGDVTVRLNGTSQSVRVHVSVGQPEVMESCEWLTSDRTVAEKWAVAGNYKDLAVNNGTMTSPVHSGKYAMRVSFDFRKAKESGNLAVNFGPRCARSSTGNATALGMWVYGNACKGDSLWGCVYNSRGQKVYISMPGVVNWNGWKYIEMPIPQSAKGPFSLRSGSISLVASSASACRKGYLVVDDVQFTYNRKTADVSVPLVDSISADGQTYTGYQAEIEIHCHDVGSSGINWSSAKVLIDGVSYTQSSGYSWDENGTVYVSGKGFATGRHRLDFSIQDKAGNWCTKTAYFTMQQSASNK</sequence>
<name>A0AA97H2L5_9FIRM</name>
<dbReference type="RefSeq" id="WP_316934912.1">
    <property type="nucleotide sequence ID" value="NZ_CP135996.1"/>
</dbReference>
<evidence type="ECO:0000259" key="1">
    <source>
        <dbReference type="Pfam" id="PF09992"/>
    </source>
</evidence>
<dbReference type="PANTHER" id="PTHR40446">
    <property type="entry name" value="N-ACETYLGLUCOSAMINE-1-PHOSPHODIESTER ALPHA-N-ACETYLGLUCOSAMINIDASE"/>
    <property type="match status" value="1"/>
</dbReference>
<keyword evidence="2" id="KW-0378">Hydrolase</keyword>
<reference evidence="2" key="2">
    <citation type="submission" date="2024-06" db="EMBL/GenBank/DDBJ databases">
        <title>Caproicibacterium argilliputei sp. nov, a novel caproic acid producing anaerobic bacterium isolated from pit mud.</title>
        <authorList>
            <person name="Xia S."/>
        </authorList>
    </citation>
    <scope>NUCLEOTIDE SEQUENCE</scope>
    <source>
        <strain evidence="2">ZCY20-5</strain>
    </source>
</reference>
<dbReference type="Proteomes" id="UP001300604">
    <property type="component" value="Chromosome"/>
</dbReference>
<proteinExistence type="predicted"/>
<reference evidence="2" key="1">
    <citation type="submission" date="2023-09" db="EMBL/GenBank/DDBJ databases">
        <authorList>
            <person name="Zeng C."/>
        </authorList>
    </citation>
    <scope>NUCLEOTIDE SEQUENCE</scope>
    <source>
        <strain evidence="2">ZCY20-5</strain>
    </source>
</reference>
<evidence type="ECO:0000313" key="3">
    <source>
        <dbReference type="Proteomes" id="UP001300604"/>
    </source>
</evidence>
<keyword evidence="3" id="KW-1185">Reference proteome</keyword>
<accession>A0AA97H2L5</accession>
<dbReference type="PANTHER" id="PTHR40446:SF2">
    <property type="entry name" value="N-ACETYLGLUCOSAMINE-1-PHOSPHODIESTER ALPHA-N-ACETYLGLUCOSAMINIDASE"/>
    <property type="match status" value="1"/>
</dbReference>
<organism evidence="2 3">
    <name type="scientific">Caproicibacterium argilliputei</name>
    <dbReference type="NCBI Taxonomy" id="3030016"/>
    <lineage>
        <taxon>Bacteria</taxon>
        <taxon>Bacillati</taxon>
        <taxon>Bacillota</taxon>
        <taxon>Clostridia</taxon>
        <taxon>Eubacteriales</taxon>
        <taxon>Oscillospiraceae</taxon>
        <taxon>Caproicibacterium</taxon>
    </lineage>
</organism>
<dbReference type="AlphaFoldDB" id="A0AA97H2L5"/>
<evidence type="ECO:0000313" key="2">
    <source>
        <dbReference type="EMBL" id="WOC31248.1"/>
    </source>
</evidence>
<protein>
    <submittedName>
        <fullName evidence="2">Phosphodiester glycosidase family protein</fullName>
    </submittedName>
</protein>
<keyword evidence="2" id="KW-0326">Glycosidase</keyword>